<dbReference type="PROSITE" id="PS00375">
    <property type="entry name" value="UDPGT"/>
    <property type="match status" value="1"/>
</dbReference>
<evidence type="ECO:0000256" key="4">
    <source>
        <dbReference type="RuleBase" id="RU362057"/>
    </source>
</evidence>
<dbReference type="AlphaFoldDB" id="A0A9R0RP59"/>
<evidence type="ECO:0000256" key="2">
    <source>
        <dbReference type="ARBA" id="ARBA00022679"/>
    </source>
</evidence>
<keyword evidence="2 3" id="KW-0808">Transferase</keyword>
<keyword evidence="6" id="KW-1185">Reference proteome</keyword>
<dbReference type="EMBL" id="LT934115">
    <property type="protein sequence ID" value="VAH63628.1"/>
    <property type="molecule type" value="Genomic_DNA"/>
</dbReference>
<comment type="similarity">
    <text evidence="1 3">Belongs to the UDP-glycosyltransferase family.</text>
</comment>
<dbReference type="InterPro" id="IPR035595">
    <property type="entry name" value="UDP_glycos_trans_CS"/>
</dbReference>
<evidence type="ECO:0000256" key="1">
    <source>
        <dbReference type="ARBA" id="ARBA00009995"/>
    </source>
</evidence>
<dbReference type="SUPFAM" id="SSF53756">
    <property type="entry name" value="UDP-Glycosyltransferase/glycogen phosphorylase"/>
    <property type="match status" value="1"/>
</dbReference>
<sequence length="478" mass="52130">MSVSMTQKTVVLYPSLGVGHLNPMVELANVFLRLGQAVVIAVVNPPDKDAVSEDAMARLSTANPAITFRRLPVPSCGKDHYSHPVLRTIDVLRAANPSLREFLRTLPAVDALVVDMFCVDALDVAAELDIPAYFFFASAVGDLAIMLHLPYYYPAAPCSFKDMGKTVLRFPGVPPIRAVDMSTTMLDRESDIAKERLRHYTRMPRARGFLTNSFDWLEARALEALRYGLCTPGRPTPPVYCIGPLVLPGQTGGSAGGRHACLEWLDAQPERGVVFLCFGSLGTFSAAQLAEVARGLQDSGHRFLWVVRSPPEQKDESVEPDLQASLPEGFLEKTAGRGFVVKNWAPQAEVLRHGAVGAFVTHCGWNSVLEGIVSGVPMICWPLYAEQRMNKVHVVEEMKVGVAVEGYEEGLVKAEEVAAKVRLVMASEEGSKLREKLVAAKEMAAAAVEDGGSSDVAFHEFLMDLEKCRSEKSGEKSM</sequence>
<evidence type="ECO:0000313" key="6">
    <source>
        <dbReference type="Proteomes" id="UP000324705"/>
    </source>
</evidence>
<dbReference type="Proteomes" id="UP000324705">
    <property type="component" value="Chromosome 3A"/>
</dbReference>
<dbReference type="EC" id="2.4.1.-" evidence="4"/>
<dbReference type="PANTHER" id="PTHR48048:SF26">
    <property type="entry name" value="GLYCOSYLTRANSFERASE"/>
    <property type="match status" value="1"/>
</dbReference>
<organism evidence="5 6">
    <name type="scientific">Triticum turgidum subsp. durum</name>
    <name type="common">Durum wheat</name>
    <name type="synonym">Triticum durum</name>
    <dbReference type="NCBI Taxonomy" id="4567"/>
    <lineage>
        <taxon>Eukaryota</taxon>
        <taxon>Viridiplantae</taxon>
        <taxon>Streptophyta</taxon>
        <taxon>Embryophyta</taxon>
        <taxon>Tracheophyta</taxon>
        <taxon>Spermatophyta</taxon>
        <taxon>Magnoliopsida</taxon>
        <taxon>Liliopsida</taxon>
        <taxon>Poales</taxon>
        <taxon>Poaceae</taxon>
        <taxon>BOP clade</taxon>
        <taxon>Pooideae</taxon>
        <taxon>Triticodae</taxon>
        <taxon>Triticeae</taxon>
        <taxon>Triticinae</taxon>
        <taxon>Triticum</taxon>
    </lineage>
</organism>
<dbReference type="InterPro" id="IPR002213">
    <property type="entry name" value="UDP_glucos_trans"/>
</dbReference>
<dbReference type="FunFam" id="3.40.50.2000:FF:000082">
    <property type="entry name" value="Glycosyltransferase"/>
    <property type="match status" value="1"/>
</dbReference>
<dbReference type="InterPro" id="IPR050481">
    <property type="entry name" value="UDP-glycosyltransf_plant"/>
</dbReference>
<gene>
    <name evidence="5" type="ORF">TRITD_3Av1G184220</name>
</gene>
<dbReference type="Gramene" id="TRITD3Av1G184220.2">
    <property type="protein sequence ID" value="TRITD3Av1G184220.2"/>
    <property type="gene ID" value="TRITD3Av1G184220"/>
</dbReference>
<dbReference type="GO" id="GO:0035251">
    <property type="term" value="F:UDP-glucosyltransferase activity"/>
    <property type="evidence" value="ECO:0007669"/>
    <property type="project" value="InterPro"/>
</dbReference>
<dbReference type="CDD" id="cd03784">
    <property type="entry name" value="GT1_Gtf-like"/>
    <property type="match status" value="1"/>
</dbReference>
<dbReference type="Gene3D" id="3.40.50.2000">
    <property type="entry name" value="Glycogen Phosphorylase B"/>
    <property type="match status" value="2"/>
</dbReference>
<keyword evidence="3" id="KW-0328">Glycosyltransferase</keyword>
<name>A0A9R0RP59_TRITD</name>
<accession>A0A9R0RP59</accession>
<reference evidence="5 6" key="1">
    <citation type="submission" date="2017-09" db="EMBL/GenBank/DDBJ databases">
        <authorList>
            <consortium name="International Durum Wheat Genome Sequencing Consortium (IDWGSC)"/>
            <person name="Milanesi L."/>
        </authorList>
    </citation>
    <scope>NUCLEOTIDE SEQUENCE [LARGE SCALE GENOMIC DNA]</scope>
    <source>
        <strain evidence="6">cv. Svevo</strain>
    </source>
</reference>
<dbReference type="Pfam" id="PF00201">
    <property type="entry name" value="UDPGT"/>
    <property type="match status" value="1"/>
</dbReference>
<dbReference type="FunFam" id="3.40.50.2000:FF:000020">
    <property type="entry name" value="Glycosyltransferase"/>
    <property type="match status" value="1"/>
</dbReference>
<evidence type="ECO:0000313" key="5">
    <source>
        <dbReference type="EMBL" id="VAH63628.1"/>
    </source>
</evidence>
<evidence type="ECO:0000256" key="3">
    <source>
        <dbReference type="RuleBase" id="RU003718"/>
    </source>
</evidence>
<dbReference type="OMA" id="NPPEHRS"/>
<protein>
    <recommendedName>
        <fullName evidence="4">Glycosyltransferase</fullName>
        <ecNumber evidence="4">2.4.1.-</ecNumber>
    </recommendedName>
</protein>
<dbReference type="PANTHER" id="PTHR48048">
    <property type="entry name" value="GLYCOSYLTRANSFERASE"/>
    <property type="match status" value="1"/>
</dbReference>
<proteinExistence type="inferred from homology"/>